<name>A0A5X3P2Y3_SALET</name>
<accession>A0A5X3P2Y3</accession>
<gene>
    <name evidence="1" type="ORF">D2118_13305</name>
</gene>
<sequence length="62" mass="7333">MQKGHCSRSPFGNITLSEFFLPAAGRLYSEQNIMKITFPVRQQFDAGRNDHHNVCRRRQRKR</sequence>
<dbReference type="EMBL" id="AAHRRA010000011">
    <property type="protein sequence ID" value="EBZ6052436.1"/>
    <property type="molecule type" value="Genomic_DNA"/>
</dbReference>
<reference evidence="1" key="1">
    <citation type="submission" date="2018-10" db="EMBL/GenBank/DDBJ databases">
        <authorList>
            <consortium name="GenomeTrakr network: Whole genome sequencing for foodborne pathogen traceback"/>
        </authorList>
    </citation>
    <scope>NUCLEOTIDE SEQUENCE</scope>
    <source>
        <strain evidence="1">FDA00013435</strain>
    </source>
</reference>
<protein>
    <submittedName>
        <fullName evidence="1">Uncharacterized protein</fullName>
    </submittedName>
</protein>
<evidence type="ECO:0000313" key="1">
    <source>
        <dbReference type="EMBL" id="EBZ6052436.1"/>
    </source>
</evidence>
<comment type="caution">
    <text evidence="1">The sequence shown here is derived from an EMBL/GenBank/DDBJ whole genome shotgun (WGS) entry which is preliminary data.</text>
</comment>
<dbReference type="AlphaFoldDB" id="A0A5X3P2Y3"/>
<proteinExistence type="predicted"/>
<organism evidence="1">
    <name type="scientific">Salmonella enterica subsp. enterica serovar Weslaco</name>
    <dbReference type="NCBI Taxonomy" id="1243597"/>
    <lineage>
        <taxon>Bacteria</taxon>
        <taxon>Pseudomonadati</taxon>
        <taxon>Pseudomonadota</taxon>
        <taxon>Gammaproteobacteria</taxon>
        <taxon>Enterobacterales</taxon>
        <taxon>Enterobacteriaceae</taxon>
        <taxon>Salmonella</taxon>
    </lineage>
</organism>